<protein>
    <submittedName>
        <fullName evidence="1 2">Uncharacterized protein</fullName>
    </submittedName>
</protein>
<dbReference type="VEuPathDB" id="VectorBase:ISCI004379"/>
<gene>
    <name evidence="1" type="ORF">IscW_ISCW004379</name>
</gene>
<dbReference type="EMBL" id="DS721301">
    <property type="protein sequence ID" value="EEC06493.1"/>
    <property type="molecule type" value="Genomic_DNA"/>
</dbReference>
<sequence>MLDFEPVDLEHEDELAEVDSEGALITQVTIHDADEPTHELPISLSSLQTLQKNDDTLKTSWERGQASTRGMVTEGGLLFYKEEANGVMSKQLVLPFEKRQRVLELGA</sequence>
<dbReference type="VEuPathDB" id="VectorBase:ISCW004379"/>
<dbReference type="EnsemblMetazoa" id="ISCW004379-RA">
    <property type="protein sequence ID" value="ISCW004379-PA"/>
    <property type="gene ID" value="ISCW004379"/>
</dbReference>
<evidence type="ECO:0000313" key="1">
    <source>
        <dbReference type="EMBL" id="EEC06493.1"/>
    </source>
</evidence>
<accession>B7PIS1</accession>
<dbReference type="EMBL" id="ABJB010908219">
    <property type="status" value="NOT_ANNOTATED_CDS"/>
    <property type="molecule type" value="Genomic_DNA"/>
</dbReference>
<dbReference type="Proteomes" id="UP000001555">
    <property type="component" value="Unassembled WGS sequence"/>
</dbReference>
<reference evidence="2" key="2">
    <citation type="submission" date="2020-05" db="UniProtKB">
        <authorList>
            <consortium name="EnsemblMetazoa"/>
        </authorList>
    </citation>
    <scope>IDENTIFICATION</scope>
    <source>
        <strain evidence="2">wikel</strain>
    </source>
</reference>
<dbReference type="InParanoid" id="B7PIS1"/>
<proteinExistence type="predicted"/>
<dbReference type="AlphaFoldDB" id="B7PIS1"/>
<keyword evidence="3" id="KW-1185">Reference proteome</keyword>
<dbReference type="PaxDb" id="6945-B7PIS1"/>
<name>B7PIS1_IXOSC</name>
<reference evidence="1 3" key="1">
    <citation type="submission" date="2008-03" db="EMBL/GenBank/DDBJ databases">
        <title>Annotation of Ixodes scapularis.</title>
        <authorList>
            <consortium name="Ixodes scapularis Genome Project Consortium"/>
            <person name="Caler E."/>
            <person name="Hannick L.I."/>
            <person name="Bidwell S."/>
            <person name="Joardar V."/>
            <person name="Thiagarajan M."/>
            <person name="Amedeo P."/>
            <person name="Galinsky K.J."/>
            <person name="Schobel S."/>
            <person name="Inman J."/>
            <person name="Hostetler J."/>
            <person name="Miller J."/>
            <person name="Hammond M."/>
            <person name="Megy K."/>
            <person name="Lawson D."/>
            <person name="Kodira C."/>
            <person name="Sutton G."/>
            <person name="Meyer J."/>
            <person name="Hill C.A."/>
            <person name="Birren B."/>
            <person name="Nene V."/>
            <person name="Collins F."/>
            <person name="Alarcon-Chaidez F."/>
            <person name="Wikel S."/>
            <person name="Strausberg R."/>
        </authorList>
    </citation>
    <scope>NUCLEOTIDE SEQUENCE [LARGE SCALE GENOMIC DNA]</scope>
    <source>
        <strain evidence="3">Wikel</strain>
        <strain evidence="1">Wikel colony</strain>
    </source>
</reference>
<dbReference type="HOGENOM" id="CLU_2212811_0_0_1"/>
<organism>
    <name type="scientific">Ixodes scapularis</name>
    <name type="common">Black-legged tick</name>
    <name type="synonym">Deer tick</name>
    <dbReference type="NCBI Taxonomy" id="6945"/>
    <lineage>
        <taxon>Eukaryota</taxon>
        <taxon>Metazoa</taxon>
        <taxon>Ecdysozoa</taxon>
        <taxon>Arthropoda</taxon>
        <taxon>Chelicerata</taxon>
        <taxon>Arachnida</taxon>
        <taxon>Acari</taxon>
        <taxon>Parasitiformes</taxon>
        <taxon>Ixodida</taxon>
        <taxon>Ixodoidea</taxon>
        <taxon>Ixodidae</taxon>
        <taxon>Ixodinae</taxon>
        <taxon>Ixodes</taxon>
    </lineage>
</organism>
<evidence type="ECO:0000313" key="2">
    <source>
        <dbReference type="EnsemblMetazoa" id="ISCW004379-PA"/>
    </source>
</evidence>
<evidence type="ECO:0000313" key="3">
    <source>
        <dbReference type="Proteomes" id="UP000001555"/>
    </source>
</evidence>